<keyword evidence="5" id="KW-0119">Carbohydrate metabolism</keyword>
<evidence type="ECO:0000256" key="2">
    <source>
        <dbReference type="ARBA" id="ARBA00022723"/>
    </source>
</evidence>
<dbReference type="Gene3D" id="3.20.20.370">
    <property type="entry name" value="Glycoside hydrolase/deacetylase"/>
    <property type="match status" value="1"/>
</dbReference>
<comment type="caution">
    <text evidence="6">The sequence shown here is derived from an EMBL/GenBank/DDBJ whole genome shotgun (WGS) entry which is preliminary data.</text>
</comment>
<protein>
    <submittedName>
        <fullName evidence="6">Polysaccharide deacetylase family protein</fullName>
    </submittedName>
</protein>
<name>A0ABT8R0Z3_9BACT</name>
<reference evidence="6" key="1">
    <citation type="submission" date="2023-07" db="EMBL/GenBank/DDBJ databases">
        <title>The genome sequence of Rhodocytophaga aerolata KACC 12507.</title>
        <authorList>
            <person name="Zhang X."/>
        </authorList>
    </citation>
    <scope>NUCLEOTIDE SEQUENCE</scope>
    <source>
        <strain evidence="6">KACC 12507</strain>
    </source>
</reference>
<dbReference type="Pfam" id="PF04794">
    <property type="entry name" value="YdjC"/>
    <property type="match status" value="1"/>
</dbReference>
<keyword evidence="7" id="KW-1185">Reference proteome</keyword>
<evidence type="ECO:0000256" key="1">
    <source>
        <dbReference type="ARBA" id="ARBA00001946"/>
    </source>
</evidence>
<evidence type="ECO:0000256" key="5">
    <source>
        <dbReference type="ARBA" id="ARBA00023277"/>
    </source>
</evidence>
<gene>
    <name evidence="6" type="ORF">Q0590_05835</name>
</gene>
<dbReference type="CDD" id="cd10802">
    <property type="entry name" value="YdjC_TTHB029_like"/>
    <property type="match status" value="1"/>
</dbReference>
<dbReference type="PANTHER" id="PTHR31609">
    <property type="entry name" value="YDJC DEACETYLASE FAMILY MEMBER"/>
    <property type="match status" value="1"/>
</dbReference>
<dbReference type="SUPFAM" id="SSF88713">
    <property type="entry name" value="Glycoside hydrolase/deacetylase"/>
    <property type="match status" value="1"/>
</dbReference>
<evidence type="ECO:0000313" key="6">
    <source>
        <dbReference type="EMBL" id="MDO1445760.1"/>
    </source>
</evidence>
<sequence>MKNPAYTTKFILAMPVILWFLLAGTAFLTSSFQPPVAANKPRLIIRCDDVGMCHAVNMATKQMIETGIPFSASVMFACPWYQEAVEILKNKPHVSVGIHLTLGSEWKNYRWGPISGKTVVPSLVDSLGYFYPTPGDLIRRNPEIGEIETEFRAQIERALASGLKIDYLDNHMGAGLYSHEQRELVEKLAKEYKLGISRYFAEENMKGFSAIPFEQQPDSLIAAINKLESGKTYLMVMHLGLQSPEMDALHDANAGGVKQMSKQRETELRILRSPQFKKVITDKVTVLTYKDLMANNGINQMKRPSN</sequence>
<dbReference type="Proteomes" id="UP001168528">
    <property type="component" value="Unassembled WGS sequence"/>
</dbReference>
<dbReference type="EMBL" id="JAUKPO010000002">
    <property type="protein sequence ID" value="MDO1445760.1"/>
    <property type="molecule type" value="Genomic_DNA"/>
</dbReference>
<keyword evidence="4" id="KW-0460">Magnesium</keyword>
<accession>A0ABT8R0Z3</accession>
<keyword evidence="3" id="KW-0378">Hydrolase</keyword>
<dbReference type="RefSeq" id="WP_302036559.1">
    <property type="nucleotide sequence ID" value="NZ_JAUKPO010000002.1"/>
</dbReference>
<evidence type="ECO:0000256" key="4">
    <source>
        <dbReference type="ARBA" id="ARBA00022842"/>
    </source>
</evidence>
<dbReference type="InterPro" id="IPR006879">
    <property type="entry name" value="YdjC-like"/>
</dbReference>
<evidence type="ECO:0000313" key="7">
    <source>
        <dbReference type="Proteomes" id="UP001168528"/>
    </source>
</evidence>
<proteinExistence type="predicted"/>
<dbReference type="InterPro" id="IPR011330">
    <property type="entry name" value="Glyco_hydro/deAcase_b/a-brl"/>
</dbReference>
<evidence type="ECO:0000256" key="3">
    <source>
        <dbReference type="ARBA" id="ARBA00022801"/>
    </source>
</evidence>
<comment type="cofactor">
    <cofactor evidence="1">
        <name>Mg(2+)</name>
        <dbReference type="ChEBI" id="CHEBI:18420"/>
    </cofactor>
</comment>
<dbReference type="PANTHER" id="PTHR31609:SF1">
    <property type="entry name" value="CARBOHYDRATE DEACETYLASE"/>
    <property type="match status" value="1"/>
</dbReference>
<organism evidence="6 7">
    <name type="scientific">Rhodocytophaga aerolata</name>
    <dbReference type="NCBI Taxonomy" id="455078"/>
    <lineage>
        <taxon>Bacteria</taxon>
        <taxon>Pseudomonadati</taxon>
        <taxon>Bacteroidota</taxon>
        <taxon>Cytophagia</taxon>
        <taxon>Cytophagales</taxon>
        <taxon>Rhodocytophagaceae</taxon>
        <taxon>Rhodocytophaga</taxon>
    </lineage>
</organism>
<keyword evidence="2" id="KW-0479">Metal-binding</keyword>